<dbReference type="RefSeq" id="XP_023684315.1">
    <property type="nucleotide sequence ID" value="XM_023828547.2"/>
</dbReference>
<protein>
    <submittedName>
        <fullName evidence="2">CLOCK-interacting pacemaker a</fullName>
    </submittedName>
</protein>
<reference evidence="2" key="1">
    <citation type="submission" date="2025-08" db="UniProtKB">
        <authorList>
            <consortium name="Ensembl"/>
        </authorList>
    </citation>
    <scope>IDENTIFICATION</scope>
</reference>
<feature type="compositionally biased region" description="Low complexity" evidence="1">
    <location>
        <begin position="166"/>
        <end position="177"/>
    </location>
</feature>
<dbReference type="PANTHER" id="PTHR34648">
    <property type="entry name" value="CLOCK-INTERACTING PACEMAKER"/>
    <property type="match status" value="1"/>
</dbReference>
<feature type="region of interest" description="Disordered" evidence="1">
    <location>
        <begin position="1"/>
        <end position="66"/>
    </location>
</feature>
<dbReference type="GO" id="GO:0042754">
    <property type="term" value="P:negative regulation of circadian rhythm"/>
    <property type="evidence" value="ECO:0007669"/>
    <property type="project" value="InterPro"/>
</dbReference>
<sequence>MSSKVKGGNHRALTADMRKLSASRSESEKDCGFSDTSSGYLSAVEQTDSEDMSRGPAVRGSQSGPPVAVMAGPYPNLSPMIIMNNVVLKQPNATAPAVKPWGFQPALEVLPQPQVVFLQPVVSTGDRSSTKRTPNKQRTRRYLPILKSYPKIAPYPGESPSDKSKPSSSERSVSAPSHGVGRHRRRHHRDKQPGHVADCGGSAKPAAASPGPAAPKRNLAAADIKEAGVQALAKPPSAAQPQASIQSSAAPPSPSPEAGRVDNIVSPCKRPAVQDQAAEACWDVPEDGTEKRKRFCNTYNILQRSGLLGITLRTKELIRLNRRTQGQLERLREHTGLFLQAVSSGDPQVWAKLQLTMLEAPPSGSEEEQVEGLLEKIAQDSRA</sequence>
<feature type="compositionally biased region" description="Low complexity" evidence="1">
    <location>
        <begin position="200"/>
        <end position="216"/>
    </location>
</feature>
<organism evidence="2 3">
    <name type="scientific">Paramormyrops kingsleyae</name>
    <dbReference type="NCBI Taxonomy" id="1676925"/>
    <lineage>
        <taxon>Eukaryota</taxon>
        <taxon>Metazoa</taxon>
        <taxon>Chordata</taxon>
        <taxon>Craniata</taxon>
        <taxon>Vertebrata</taxon>
        <taxon>Euteleostomi</taxon>
        <taxon>Actinopterygii</taxon>
        <taxon>Neopterygii</taxon>
        <taxon>Teleostei</taxon>
        <taxon>Osteoglossocephala</taxon>
        <taxon>Osteoglossomorpha</taxon>
        <taxon>Osteoglossiformes</taxon>
        <taxon>Mormyridae</taxon>
        <taxon>Paramormyrops</taxon>
    </lineage>
</organism>
<dbReference type="STRING" id="1676925.ENSPKIP00000014923"/>
<evidence type="ECO:0000313" key="3">
    <source>
        <dbReference type="Proteomes" id="UP000261540"/>
    </source>
</evidence>
<dbReference type="AlphaFoldDB" id="A0A3B3R962"/>
<feature type="region of interest" description="Disordered" evidence="1">
    <location>
        <begin position="121"/>
        <end position="217"/>
    </location>
</feature>
<keyword evidence="3" id="KW-1185">Reference proteome</keyword>
<proteinExistence type="predicted"/>
<dbReference type="GeneID" id="111852520"/>
<dbReference type="OrthoDB" id="6374619at2759"/>
<name>A0A3B3R962_9TELE</name>
<dbReference type="RefSeq" id="XP_023684314.1">
    <property type="nucleotide sequence ID" value="XM_023828546.2"/>
</dbReference>
<dbReference type="Proteomes" id="UP000261540">
    <property type="component" value="Unplaced"/>
</dbReference>
<feature type="compositionally biased region" description="Low complexity" evidence="1">
    <location>
        <begin position="231"/>
        <end position="250"/>
    </location>
</feature>
<dbReference type="InterPro" id="IPR031602">
    <property type="entry name" value="CIPC"/>
</dbReference>
<feature type="compositionally biased region" description="Basic residues" evidence="1">
    <location>
        <begin position="180"/>
        <end position="190"/>
    </location>
</feature>
<accession>A0A3B3R962</accession>
<evidence type="ECO:0000256" key="1">
    <source>
        <dbReference type="SAM" id="MobiDB-lite"/>
    </source>
</evidence>
<feature type="compositionally biased region" description="Polar residues" evidence="1">
    <location>
        <begin position="34"/>
        <end position="46"/>
    </location>
</feature>
<dbReference type="GO" id="GO:0005634">
    <property type="term" value="C:nucleus"/>
    <property type="evidence" value="ECO:0007669"/>
    <property type="project" value="TreeGrafter"/>
</dbReference>
<dbReference type="KEGG" id="pki:111852520"/>
<evidence type="ECO:0000313" key="2">
    <source>
        <dbReference type="Ensembl" id="ENSPKIP00000014923.1"/>
    </source>
</evidence>
<reference evidence="2" key="2">
    <citation type="submission" date="2025-09" db="UniProtKB">
        <authorList>
            <consortium name="Ensembl"/>
        </authorList>
    </citation>
    <scope>IDENTIFICATION</scope>
</reference>
<dbReference type="Ensembl" id="ENSPKIT00000039380.1">
    <property type="protein sequence ID" value="ENSPKIP00000014923.1"/>
    <property type="gene ID" value="ENSPKIG00000001821.1"/>
</dbReference>
<dbReference type="GeneTree" id="ENSGT00510000048522"/>
<dbReference type="Pfam" id="PF15800">
    <property type="entry name" value="CiPC"/>
    <property type="match status" value="1"/>
</dbReference>
<dbReference type="CTD" id="100535864"/>
<feature type="region of interest" description="Disordered" evidence="1">
    <location>
        <begin position="231"/>
        <end position="263"/>
    </location>
</feature>
<dbReference type="GO" id="GO:0045892">
    <property type="term" value="P:negative regulation of DNA-templated transcription"/>
    <property type="evidence" value="ECO:0007669"/>
    <property type="project" value="InterPro"/>
</dbReference>
<dbReference type="PANTHER" id="PTHR34648:SF6">
    <property type="entry name" value="CLOCK-INTERACTING PACEMAKER-RELATED"/>
    <property type="match status" value="1"/>
</dbReference>